<dbReference type="InterPro" id="IPR004843">
    <property type="entry name" value="Calcineurin-like_PHP"/>
</dbReference>
<organism evidence="2 3">
    <name type="scientific">Fimbriiglobus ruber</name>
    <dbReference type="NCBI Taxonomy" id="1908690"/>
    <lineage>
        <taxon>Bacteria</taxon>
        <taxon>Pseudomonadati</taxon>
        <taxon>Planctomycetota</taxon>
        <taxon>Planctomycetia</taxon>
        <taxon>Gemmatales</taxon>
        <taxon>Gemmataceae</taxon>
        <taxon>Fimbriiglobus</taxon>
    </lineage>
</organism>
<evidence type="ECO:0000259" key="1">
    <source>
        <dbReference type="Pfam" id="PF00149"/>
    </source>
</evidence>
<accession>A0A225E1Z0</accession>
<evidence type="ECO:0000313" key="2">
    <source>
        <dbReference type="EMBL" id="OWK43499.1"/>
    </source>
</evidence>
<evidence type="ECO:0000313" key="3">
    <source>
        <dbReference type="Proteomes" id="UP000214646"/>
    </source>
</evidence>
<dbReference type="GO" id="GO:0016791">
    <property type="term" value="F:phosphatase activity"/>
    <property type="evidence" value="ECO:0007669"/>
    <property type="project" value="TreeGrafter"/>
</dbReference>
<dbReference type="EMBL" id="NIDE01000004">
    <property type="protein sequence ID" value="OWK43499.1"/>
    <property type="molecule type" value="Genomic_DNA"/>
</dbReference>
<dbReference type="Pfam" id="PF00149">
    <property type="entry name" value="Metallophos"/>
    <property type="match status" value="1"/>
</dbReference>
<dbReference type="Proteomes" id="UP000214646">
    <property type="component" value="Unassembled WGS sequence"/>
</dbReference>
<name>A0A225E1Z0_9BACT</name>
<dbReference type="PANTHER" id="PTHR42850:SF4">
    <property type="entry name" value="ZINC-DEPENDENT ENDOPOLYPHOSPHATASE"/>
    <property type="match status" value="1"/>
</dbReference>
<dbReference type="AlphaFoldDB" id="A0A225E1Z0"/>
<dbReference type="InterPro" id="IPR050126">
    <property type="entry name" value="Ap4A_hydrolase"/>
</dbReference>
<dbReference type="InterPro" id="IPR029052">
    <property type="entry name" value="Metallo-depent_PP-like"/>
</dbReference>
<dbReference type="GO" id="GO:0005737">
    <property type="term" value="C:cytoplasm"/>
    <property type="evidence" value="ECO:0007669"/>
    <property type="project" value="TreeGrafter"/>
</dbReference>
<dbReference type="GO" id="GO:0008803">
    <property type="term" value="F:bis(5'-nucleosyl)-tetraphosphatase (symmetrical) activity"/>
    <property type="evidence" value="ECO:0007669"/>
    <property type="project" value="TreeGrafter"/>
</dbReference>
<comment type="caution">
    <text evidence="2">The sequence shown here is derived from an EMBL/GenBank/DDBJ whole genome shotgun (WGS) entry which is preliminary data.</text>
</comment>
<sequence>MRTLAIGDVHGSSLALDALLAAVRPTQDDLLVFLGDYVDRGPDTRGVLERLIALRKTHRVVCLRGNHELMMSRARRDRSELKMWLAVGGAQALASYGKAPGMSGGVKDIPDEHWDFIEKQCVDWFETDTHIFVHANLAPGLPPSEQSELMLFWEFLTFPINHVSRKMVVCGHSSQKSGVPLDLGNTICIDTYAYGGKWLTCLDVNSLHYWQANFLGRICEDQLPPR</sequence>
<dbReference type="SUPFAM" id="SSF56300">
    <property type="entry name" value="Metallo-dependent phosphatases"/>
    <property type="match status" value="1"/>
</dbReference>
<reference evidence="3" key="1">
    <citation type="submission" date="2017-06" db="EMBL/GenBank/DDBJ databases">
        <title>Genome analysis of Fimbriiglobus ruber SP5, the first member of the order Planctomycetales with confirmed chitinolytic capability.</title>
        <authorList>
            <person name="Ravin N.V."/>
            <person name="Rakitin A.L."/>
            <person name="Ivanova A.A."/>
            <person name="Beletsky A.V."/>
            <person name="Kulichevskaya I.S."/>
            <person name="Mardanov A.V."/>
            <person name="Dedysh S.N."/>
        </authorList>
    </citation>
    <scope>NUCLEOTIDE SEQUENCE [LARGE SCALE GENOMIC DNA]</scope>
    <source>
        <strain evidence="3">SP5</strain>
    </source>
</reference>
<gene>
    <name evidence="2" type="ORF">FRUB_03098</name>
</gene>
<dbReference type="GO" id="GO:0110154">
    <property type="term" value="P:RNA decapping"/>
    <property type="evidence" value="ECO:0007669"/>
    <property type="project" value="TreeGrafter"/>
</dbReference>
<keyword evidence="3" id="KW-1185">Reference proteome</keyword>
<proteinExistence type="predicted"/>
<dbReference type="OrthoDB" id="384253at2"/>
<protein>
    <submittedName>
        <fullName evidence="2">Serine/threonine protein phosphatase</fullName>
    </submittedName>
</protein>
<dbReference type="PANTHER" id="PTHR42850">
    <property type="entry name" value="METALLOPHOSPHOESTERASE"/>
    <property type="match status" value="1"/>
</dbReference>
<dbReference type="RefSeq" id="WP_088254329.1">
    <property type="nucleotide sequence ID" value="NZ_NIDE01000004.1"/>
</dbReference>
<dbReference type="Gene3D" id="3.60.21.10">
    <property type="match status" value="1"/>
</dbReference>
<feature type="domain" description="Calcineurin-like phosphoesterase" evidence="1">
    <location>
        <begin position="1"/>
        <end position="173"/>
    </location>
</feature>